<dbReference type="InterPro" id="IPR035973">
    <property type="entry name" value="Cyt_c_oxidase_su3-like_sf"/>
</dbReference>
<dbReference type="PROSITE" id="PS50253">
    <property type="entry name" value="COX3"/>
    <property type="match status" value="1"/>
</dbReference>
<dbReference type="Gene3D" id="1.20.120.80">
    <property type="entry name" value="Cytochrome c oxidase, subunit III, four-helix bundle"/>
    <property type="match status" value="1"/>
</dbReference>
<dbReference type="GO" id="GO:0004129">
    <property type="term" value="F:cytochrome-c oxidase activity"/>
    <property type="evidence" value="ECO:0007669"/>
    <property type="project" value="InterPro"/>
</dbReference>
<dbReference type="Pfam" id="PF00510">
    <property type="entry name" value="COX3"/>
    <property type="match status" value="1"/>
</dbReference>
<evidence type="ECO:0000256" key="7">
    <source>
        <dbReference type="SAM" id="Phobius"/>
    </source>
</evidence>
<evidence type="ECO:0000256" key="5">
    <source>
        <dbReference type="ARBA" id="ARBA00022989"/>
    </source>
</evidence>
<feature type="domain" description="Heme-copper oxidase subunit III family profile" evidence="8">
    <location>
        <begin position="1"/>
        <end position="204"/>
    </location>
</feature>
<dbReference type="InterPro" id="IPR013833">
    <property type="entry name" value="Cyt_c_oxidase_su3_a-hlx"/>
</dbReference>
<keyword evidence="4 7" id="KW-0812">Transmembrane</keyword>
<comment type="subcellular location">
    <subcellularLocation>
        <location evidence="1">Cell membrane</location>
        <topology evidence="1">Multi-pass membrane protein</topology>
    </subcellularLocation>
</comment>
<feature type="transmembrane region" description="Helical" evidence="7">
    <location>
        <begin position="101"/>
        <end position="119"/>
    </location>
</feature>
<evidence type="ECO:0000256" key="4">
    <source>
        <dbReference type="ARBA" id="ARBA00022692"/>
    </source>
</evidence>
<dbReference type="InterPro" id="IPR000298">
    <property type="entry name" value="Cyt_c_oxidase-like_su3"/>
</dbReference>
<name>A0A6J7VVR5_9ZZZZ</name>
<evidence type="ECO:0000313" key="9">
    <source>
        <dbReference type="EMBL" id="CAB5130717.1"/>
    </source>
</evidence>
<evidence type="ECO:0000256" key="3">
    <source>
        <dbReference type="ARBA" id="ARBA00022475"/>
    </source>
</evidence>
<feature type="transmembrane region" description="Helical" evidence="7">
    <location>
        <begin position="139"/>
        <end position="162"/>
    </location>
</feature>
<feature type="transmembrane region" description="Helical" evidence="7">
    <location>
        <begin position="30"/>
        <end position="51"/>
    </location>
</feature>
<feature type="transmembrane region" description="Helical" evidence="7">
    <location>
        <begin position="183"/>
        <end position="202"/>
    </location>
</feature>
<dbReference type="PANTHER" id="PTHR11403:SF2">
    <property type="entry name" value="CYTOCHROME BO(3) UBIQUINOL OXIDASE SUBUNIT 3"/>
    <property type="match status" value="1"/>
</dbReference>
<reference evidence="9" key="1">
    <citation type="submission" date="2020-05" db="EMBL/GenBank/DDBJ databases">
        <authorList>
            <person name="Chiriac C."/>
            <person name="Salcher M."/>
            <person name="Ghai R."/>
            <person name="Kavagutti S V."/>
        </authorList>
    </citation>
    <scope>NUCLEOTIDE SEQUENCE</scope>
</reference>
<dbReference type="EMBL" id="CAFBRX010000156">
    <property type="protein sequence ID" value="CAB5130717.1"/>
    <property type="molecule type" value="Genomic_DNA"/>
</dbReference>
<dbReference type="GO" id="GO:0005886">
    <property type="term" value="C:plasma membrane"/>
    <property type="evidence" value="ECO:0007669"/>
    <property type="project" value="UniProtKB-SubCell"/>
</dbReference>
<gene>
    <name evidence="9" type="ORF">UFOPK4422_01317</name>
</gene>
<keyword evidence="6 7" id="KW-0472">Membrane</keyword>
<proteinExistence type="inferred from homology"/>
<sequence length="204" mass="22339">MAESAIANDHGVSHGAHASSTGLSNNKMGMWMFLGSECLLFGGLISTYMLYRGRVSSGPQPNNIFDIPFTSVSSFILLMSSLTMVLAVSSAQRKDDRNTNLWLTITALLGATFVGGQVYEFTSFYREGLGFTTSLFGSSFYALTGFHGVHVSVGIIMLMALVGMNRNNRIPGDKAEVVELIGLYWHFVDIIWIIIFTLVYLIPS</sequence>
<evidence type="ECO:0000256" key="1">
    <source>
        <dbReference type="ARBA" id="ARBA00004651"/>
    </source>
</evidence>
<feature type="transmembrane region" description="Helical" evidence="7">
    <location>
        <begin position="71"/>
        <end position="89"/>
    </location>
</feature>
<dbReference type="GO" id="GO:0019646">
    <property type="term" value="P:aerobic electron transport chain"/>
    <property type="evidence" value="ECO:0007669"/>
    <property type="project" value="InterPro"/>
</dbReference>
<dbReference type="SUPFAM" id="SSF81452">
    <property type="entry name" value="Cytochrome c oxidase subunit III-like"/>
    <property type="match status" value="1"/>
</dbReference>
<dbReference type="PANTHER" id="PTHR11403">
    <property type="entry name" value="CYTOCHROME C OXIDASE SUBUNIT III"/>
    <property type="match status" value="1"/>
</dbReference>
<accession>A0A6J7VVR5</accession>
<evidence type="ECO:0000256" key="2">
    <source>
        <dbReference type="ARBA" id="ARBA00010581"/>
    </source>
</evidence>
<dbReference type="FunFam" id="1.20.120.80:FF:000001">
    <property type="entry name" value="Cytochrome (Ubi)quinol oxidase subunit III"/>
    <property type="match status" value="1"/>
</dbReference>
<keyword evidence="3" id="KW-1003">Cell membrane</keyword>
<comment type="similarity">
    <text evidence="2">Belongs to the cytochrome c oxidase subunit 3 family.</text>
</comment>
<keyword evidence="5 7" id="KW-1133">Transmembrane helix</keyword>
<dbReference type="AlphaFoldDB" id="A0A6J7VVR5"/>
<evidence type="ECO:0000256" key="6">
    <source>
        <dbReference type="ARBA" id="ARBA00023136"/>
    </source>
</evidence>
<protein>
    <submittedName>
        <fullName evidence="9">Unannotated protein</fullName>
    </submittedName>
</protein>
<organism evidence="9">
    <name type="scientific">freshwater metagenome</name>
    <dbReference type="NCBI Taxonomy" id="449393"/>
    <lineage>
        <taxon>unclassified sequences</taxon>
        <taxon>metagenomes</taxon>
        <taxon>ecological metagenomes</taxon>
    </lineage>
</organism>
<dbReference type="InterPro" id="IPR024791">
    <property type="entry name" value="Cyt_c/ubiquinol_Oxase_su3"/>
</dbReference>
<evidence type="ECO:0000259" key="8">
    <source>
        <dbReference type="PROSITE" id="PS50253"/>
    </source>
</evidence>